<dbReference type="EMBL" id="CP102480">
    <property type="protein sequence ID" value="UUX50561.1"/>
    <property type="molecule type" value="Genomic_DNA"/>
</dbReference>
<dbReference type="AlphaFoldDB" id="A0A9J7AVS3"/>
<keyword evidence="1" id="KW-0808">Transferase</keyword>
<dbReference type="Proteomes" id="UP001060336">
    <property type="component" value="Chromosome"/>
</dbReference>
<proteinExistence type="predicted"/>
<dbReference type="GO" id="GO:0032259">
    <property type="term" value="P:methylation"/>
    <property type="evidence" value="ECO:0007669"/>
    <property type="project" value="UniProtKB-KW"/>
</dbReference>
<keyword evidence="2" id="KW-1185">Reference proteome</keyword>
<accession>A0A9J7AVS3</accession>
<gene>
    <name evidence="1" type="ORF">NUH88_02455</name>
</gene>
<protein>
    <submittedName>
        <fullName evidence="1">Class I SAM-dependent methyltransferase</fullName>
    </submittedName>
</protein>
<dbReference type="GO" id="GO:0008168">
    <property type="term" value="F:methyltransferase activity"/>
    <property type="evidence" value="ECO:0007669"/>
    <property type="project" value="UniProtKB-KW"/>
</dbReference>
<dbReference type="Gene3D" id="3.40.50.150">
    <property type="entry name" value="Vaccinia Virus protein VP39"/>
    <property type="match status" value="1"/>
</dbReference>
<reference evidence="1" key="1">
    <citation type="submission" date="2022-08" db="EMBL/GenBank/DDBJ databases">
        <title>Nisaea acidiphila sp. nov., isolated from a marine algal debris and emended description of the genus Nisaea Urios et al. 2008.</title>
        <authorList>
            <person name="Kwon K."/>
        </authorList>
    </citation>
    <scope>NUCLEOTIDE SEQUENCE</scope>
    <source>
        <strain evidence="1">MEBiC11861</strain>
    </source>
</reference>
<evidence type="ECO:0000313" key="1">
    <source>
        <dbReference type="EMBL" id="UUX50561.1"/>
    </source>
</evidence>
<sequence>MHSYSRSNPSPRYLELLALYKTMHAEGFVRDTGNGEVRVAAAEAYPGQQILNHLPRVRELVQKHEAETVLDYGCGKGLQYRSVQLRDKNGKTGSVQDYWGVSEIRLYDPGVPDFSELPAMQSDGVICTDVLEHIPESDLLWVVEELYSQARKFVYAAVACYPAQALLPTGENAHETVRPPSWWRELFSVVGRYHPQVAVFVDCETK</sequence>
<organism evidence="1 2">
    <name type="scientific">Nisaea acidiphila</name>
    <dbReference type="NCBI Taxonomy" id="1862145"/>
    <lineage>
        <taxon>Bacteria</taxon>
        <taxon>Pseudomonadati</taxon>
        <taxon>Pseudomonadota</taxon>
        <taxon>Alphaproteobacteria</taxon>
        <taxon>Rhodospirillales</taxon>
        <taxon>Thalassobaculaceae</taxon>
        <taxon>Nisaea</taxon>
    </lineage>
</organism>
<dbReference type="KEGG" id="naci:NUH88_02455"/>
<dbReference type="RefSeq" id="WP_257769748.1">
    <property type="nucleotide sequence ID" value="NZ_CP102480.1"/>
</dbReference>
<name>A0A9J7AVS3_9PROT</name>
<keyword evidence="1" id="KW-0489">Methyltransferase</keyword>
<evidence type="ECO:0000313" key="2">
    <source>
        <dbReference type="Proteomes" id="UP001060336"/>
    </source>
</evidence>
<dbReference type="SUPFAM" id="SSF53335">
    <property type="entry name" value="S-adenosyl-L-methionine-dependent methyltransferases"/>
    <property type="match status" value="1"/>
</dbReference>
<dbReference type="InterPro" id="IPR029063">
    <property type="entry name" value="SAM-dependent_MTases_sf"/>
</dbReference>